<dbReference type="Pfam" id="PF04773">
    <property type="entry name" value="FecR"/>
    <property type="match status" value="1"/>
</dbReference>
<dbReference type="RefSeq" id="WP_167963040.1">
    <property type="nucleotide sequence ID" value="NZ_CP050831.1"/>
</dbReference>
<dbReference type="GO" id="GO:0016989">
    <property type="term" value="F:sigma factor antagonist activity"/>
    <property type="evidence" value="ECO:0007669"/>
    <property type="project" value="TreeGrafter"/>
</dbReference>
<evidence type="ECO:0000259" key="3">
    <source>
        <dbReference type="Pfam" id="PF16344"/>
    </source>
</evidence>
<feature type="domain" description="Protein FecR C-terminal" evidence="3">
    <location>
        <begin position="283"/>
        <end position="346"/>
    </location>
</feature>
<evidence type="ECO:0000313" key="5">
    <source>
        <dbReference type="Proteomes" id="UP000501780"/>
    </source>
</evidence>
<proteinExistence type="predicted"/>
<reference evidence="4 5" key="1">
    <citation type="submission" date="2020-03" db="EMBL/GenBank/DDBJ databases">
        <title>Genomic analysis of Bacteroides faecium CBA7301.</title>
        <authorList>
            <person name="Kim J."/>
            <person name="Roh S.W."/>
        </authorList>
    </citation>
    <scope>NUCLEOTIDE SEQUENCE [LARGE SCALE GENOMIC DNA]</scope>
    <source>
        <strain evidence="4 5">CBA7301</strain>
    </source>
</reference>
<keyword evidence="1" id="KW-1133">Transmembrane helix</keyword>
<dbReference type="Pfam" id="PF16344">
    <property type="entry name" value="FecR_C"/>
    <property type="match status" value="1"/>
</dbReference>
<gene>
    <name evidence="4" type="ORF">BacF7301_11855</name>
</gene>
<keyword evidence="1" id="KW-0472">Membrane</keyword>
<dbReference type="PIRSF" id="PIRSF018266">
    <property type="entry name" value="FecR"/>
    <property type="match status" value="1"/>
</dbReference>
<accession>A0A6H0KMV2</accession>
<protein>
    <submittedName>
        <fullName evidence="4">DUF4974 domain-containing protein</fullName>
    </submittedName>
</protein>
<organism evidence="4 5">
    <name type="scientific">Bacteroides faecium</name>
    <dbReference type="NCBI Taxonomy" id="2715212"/>
    <lineage>
        <taxon>Bacteria</taxon>
        <taxon>Pseudomonadati</taxon>
        <taxon>Bacteroidota</taxon>
        <taxon>Bacteroidia</taxon>
        <taxon>Bacteroidales</taxon>
        <taxon>Bacteroidaceae</taxon>
        <taxon>Bacteroides</taxon>
    </lineage>
</organism>
<feature type="domain" description="FecR protein" evidence="2">
    <location>
        <begin position="144"/>
        <end position="239"/>
    </location>
</feature>
<dbReference type="PANTHER" id="PTHR30273:SF2">
    <property type="entry name" value="PROTEIN FECR"/>
    <property type="match status" value="1"/>
</dbReference>
<feature type="transmembrane region" description="Helical" evidence="1">
    <location>
        <begin position="53"/>
        <end position="72"/>
    </location>
</feature>
<dbReference type="KEGG" id="bfc:BacF7301_11855"/>
<dbReference type="Gene3D" id="2.60.120.1440">
    <property type="match status" value="1"/>
</dbReference>
<evidence type="ECO:0000313" key="4">
    <source>
        <dbReference type="EMBL" id="QIU94794.1"/>
    </source>
</evidence>
<evidence type="ECO:0000259" key="2">
    <source>
        <dbReference type="Pfam" id="PF04773"/>
    </source>
</evidence>
<evidence type="ECO:0000256" key="1">
    <source>
        <dbReference type="SAM" id="Phobius"/>
    </source>
</evidence>
<dbReference type="InterPro" id="IPR006860">
    <property type="entry name" value="FecR"/>
</dbReference>
<dbReference type="Gene3D" id="3.55.50.30">
    <property type="match status" value="1"/>
</dbReference>
<keyword evidence="5" id="KW-1185">Reference proteome</keyword>
<dbReference type="InterPro" id="IPR032508">
    <property type="entry name" value="FecR_C"/>
</dbReference>
<name>A0A6H0KMV2_9BACE</name>
<dbReference type="EMBL" id="CP050831">
    <property type="protein sequence ID" value="QIU94794.1"/>
    <property type="molecule type" value="Genomic_DNA"/>
</dbReference>
<sequence>MKYNRMDIRNTIRNLINYFKMQNETPSQEEMAEIWGKIKEGIEKKKQRRKKKYILVTLASAAAFVGCIWVGVEWCSLNDKPDISVVAAQMSNETIEGEDIRLIVSQEEVLHVKKGATVAYSQDGIVSVDKEKVAKNTTEDLYDQIIVPKGKYTRLILADGSSLHINAGTKVIYPKHFEKKKREIFVDGEIFIDVKRDESAPFIVKTAQFEVQVLGTAFDIKAYSNTFENAEVVLLRGKVNVKSKSGKEMSLSPDDKAVILSDGLIEKSSVDAEEYILWTKGILSLNNDPLNVILAKLSRYYGVDIHCADNISDIKIAGKIDLECGIDEALKRISVTGRFSFSKQENAYMLTPLETIVQ</sequence>
<dbReference type="PANTHER" id="PTHR30273">
    <property type="entry name" value="PERIPLASMIC SIGNAL SENSOR AND SIGMA FACTOR ACTIVATOR FECR-RELATED"/>
    <property type="match status" value="1"/>
</dbReference>
<dbReference type="Proteomes" id="UP000501780">
    <property type="component" value="Chromosome"/>
</dbReference>
<dbReference type="AlphaFoldDB" id="A0A6H0KMV2"/>
<keyword evidence="1" id="KW-0812">Transmembrane</keyword>
<dbReference type="InterPro" id="IPR012373">
    <property type="entry name" value="Ferrdict_sens_TM"/>
</dbReference>